<dbReference type="PROSITE" id="PS51186">
    <property type="entry name" value="GNAT"/>
    <property type="match status" value="1"/>
</dbReference>
<evidence type="ECO:0000256" key="2">
    <source>
        <dbReference type="ARBA" id="ARBA00023315"/>
    </source>
</evidence>
<dbReference type="GO" id="GO:0031416">
    <property type="term" value="C:NatB complex"/>
    <property type="evidence" value="ECO:0007669"/>
    <property type="project" value="TreeGrafter"/>
</dbReference>
<dbReference type="InterPro" id="IPR051646">
    <property type="entry name" value="NatB_acetyltransferase_subunit"/>
</dbReference>
<dbReference type="EMBL" id="JANCYW010000008">
    <property type="protein sequence ID" value="KAK4536418.1"/>
    <property type="molecule type" value="Genomic_DNA"/>
</dbReference>
<accession>A0AAV9IX89</accession>
<dbReference type="Gene3D" id="3.40.630.30">
    <property type="match status" value="1"/>
</dbReference>
<dbReference type="GO" id="GO:0004596">
    <property type="term" value="F:protein-N-terminal amino-acid acetyltransferase activity"/>
    <property type="evidence" value="ECO:0007669"/>
    <property type="project" value="TreeGrafter"/>
</dbReference>
<dbReference type="InterPro" id="IPR016181">
    <property type="entry name" value="Acyl_CoA_acyltransferase"/>
</dbReference>
<dbReference type="SUPFAM" id="SSF55729">
    <property type="entry name" value="Acyl-CoA N-acyltransferases (Nat)"/>
    <property type="match status" value="1"/>
</dbReference>
<dbReference type="InterPro" id="IPR000182">
    <property type="entry name" value="GNAT_dom"/>
</dbReference>
<reference evidence="4 5" key="1">
    <citation type="submission" date="2022-07" db="EMBL/GenBank/DDBJ databases">
        <title>Genome-wide signatures of adaptation to extreme environments.</title>
        <authorList>
            <person name="Cho C.H."/>
            <person name="Yoon H.S."/>
        </authorList>
    </citation>
    <scope>NUCLEOTIDE SEQUENCE [LARGE SCALE GENOMIC DNA]</scope>
    <source>
        <strain evidence="4 5">DBV 063 E5</strain>
    </source>
</reference>
<name>A0AAV9IX89_CYACA</name>
<keyword evidence="5" id="KW-1185">Reference proteome</keyword>
<dbReference type="Pfam" id="PF00583">
    <property type="entry name" value="Acetyltransf_1"/>
    <property type="match status" value="1"/>
</dbReference>
<sequence length="177" mass="20465">MTSVRKLSPLDLFTFNLVNLDRFTETYYLSFYAHYFTKWPTLQRAVVASDGSVVAYLLAKAEGSGEQRHGHVSAVTVAPEYRRIGLARRLMDFLELITDREVRGYFVDLFVRTSNVAAMEMYRRLGYDVYRTVVGYYSDAEDAYDMRKPMPSQDPHGGSLRCAPHKRRIRPEELAFD</sequence>
<dbReference type="Proteomes" id="UP001301350">
    <property type="component" value="Unassembled WGS sequence"/>
</dbReference>
<dbReference type="PANTHER" id="PTHR45910">
    <property type="entry name" value="N-ALPHA-ACETYLTRANSFERASE 20"/>
    <property type="match status" value="1"/>
</dbReference>
<dbReference type="PANTHER" id="PTHR45910:SF1">
    <property type="entry name" value="N-ALPHA-ACETYLTRANSFERASE 20"/>
    <property type="match status" value="1"/>
</dbReference>
<keyword evidence="1" id="KW-0808">Transferase</keyword>
<keyword evidence="2" id="KW-0012">Acyltransferase</keyword>
<dbReference type="CDD" id="cd04301">
    <property type="entry name" value="NAT_SF"/>
    <property type="match status" value="1"/>
</dbReference>
<feature type="domain" description="N-acetyltransferase" evidence="3">
    <location>
        <begin position="2"/>
        <end position="151"/>
    </location>
</feature>
<evidence type="ECO:0000256" key="1">
    <source>
        <dbReference type="ARBA" id="ARBA00022679"/>
    </source>
</evidence>
<dbReference type="AlphaFoldDB" id="A0AAV9IX89"/>
<evidence type="ECO:0000259" key="3">
    <source>
        <dbReference type="PROSITE" id="PS51186"/>
    </source>
</evidence>
<gene>
    <name evidence="4" type="ORF">CDCA_CDCA08G2443</name>
</gene>
<protein>
    <recommendedName>
        <fullName evidence="3">N-acetyltransferase domain-containing protein</fullName>
    </recommendedName>
</protein>
<proteinExistence type="predicted"/>
<organism evidence="4 5">
    <name type="scientific">Cyanidium caldarium</name>
    <name type="common">Red alga</name>
    <dbReference type="NCBI Taxonomy" id="2771"/>
    <lineage>
        <taxon>Eukaryota</taxon>
        <taxon>Rhodophyta</taxon>
        <taxon>Bangiophyceae</taxon>
        <taxon>Cyanidiales</taxon>
        <taxon>Cyanidiaceae</taxon>
        <taxon>Cyanidium</taxon>
    </lineage>
</organism>
<evidence type="ECO:0000313" key="5">
    <source>
        <dbReference type="Proteomes" id="UP001301350"/>
    </source>
</evidence>
<comment type="caution">
    <text evidence="4">The sequence shown here is derived from an EMBL/GenBank/DDBJ whole genome shotgun (WGS) entry which is preliminary data.</text>
</comment>
<evidence type="ECO:0000313" key="4">
    <source>
        <dbReference type="EMBL" id="KAK4536418.1"/>
    </source>
</evidence>